<accession>A0A844B996</accession>
<feature type="transmembrane region" description="Helical" evidence="1">
    <location>
        <begin position="115"/>
        <end position="132"/>
    </location>
</feature>
<keyword evidence="1" id="KW-1133">Transmembrane helix</keyword>
<keyword evidence="1" id="KW-0472">Membrane</keyword>
<dbReference type="Proteomes" id="UP000487350">
    <property type="component" value="Unassembled WGS sequence"/>
</dbReference>
<feature type="chain" id="PRO_5032600453" evidence="2">
    <location>
        <begin position="46"/>
        <end position="134"/>
    </location>
</feature>
<dbReference type="EMBL" id="WJBU01000031">
    <property type="protein sequence ID" value="MRD49713.1"/>
    <property type="molecule type" value="Genomic_DNA"/>
</dbReference>
<keyword evidence="1" id="KW-0812">Transmembrane</keyword>
<evidence type="ECO:0000256" key="2">
    <source>
        <dbReference type="SAM" id="SignalP"/>
    </source>
</evidence>
<feature type="signal peptide" evidence="2">
    <location>
        <begin position="1"/>
        <end position="45"/>
    </location>
</feature>
<gene>
    <name evidence="3" type="ORF">GHT07_20795</name>
</gene>
<dbReference type="AlphaFoldDB" id="A0A844B996"/>
<dbReference type="InterPro" id="IPR046735">
    <property type="entry name" value="PA2779-like"/>
</dbReference>
<proteinExistence type="predicted"/>
<reference evidence="3 4" key="1">
    <citation type="submission" date="2019-11" db="EMBL/GenBank/DDBJ databases">
        <title>Caenimonas koreensis gen. nov., sp. nov., isolated from activated sludge.</title>
        <authorList>
            <person name="Seung H.R."/>
        </authorList>
    </citation>
    <scope>NUCLEOTIDE SEQUENCE [LARGE SCALE GENOMIC DNA]</scope>
    <source>
        <strain evidence="3 4">EMB320</strain>
    </source>
</reference>
<dbReference type="NCBIfam" id="NF033919">
    <property type="entry name" value="PA2779_fam"/>
    <property type="match status" value="1"/>
</dbReference>
<keyword evidence="4" id="KW-1185">Reference proteome</keyword>
<dbReference type="Pfam" id="PF20332">
    <property type="entry name" value="DUF6627"/>
    <property type="match status" value="1"/>
</dbReference>
<keyword evidence="2" id="KW-0732">Signal</keyword>
<name>A0A844B996_9BURK</name>
<dbReference type="OrthoDB" id="8905767at2"/>
<comment type="caution">
    <text evidence="3">The sequence shown here is derived from an EMBL/GenBank/DDBJ whole genome shotgun (WGS) entry which is preliminary data.</text>
</comment>
<evidence type="ECO:0000256" key="1">
    <source>
        <dbReference type="SAM" id="Phobius"/>
    </source>
</evidence>
<protein>
    <submittedName>
        <fullName evidence="3">PA2779 family protein</fullName>
    </submittedName>
</protein>
<sequence length="134" mass="14249">MLRLAAALRYAQPTPRSLKMSSMKKMTCRALVVSLLALSFQTANAGMIGADQAAAQTDRAMVLSVLSRAETASQLQAQGIDPAAARARVAAMTDQEVQALAQDMQTAPAGAMSSGGWWAVVIVAALIWYFAYRK</sequence>
<organism evidence="3 4">
    <name type="scientific">Caenimonas koreensis DSM 17982</name>
    <dbReference type="NCBI Taxonomy" id="1121255"/>
    <lineage>
        <taxon>Bacteria</taxon>
        <taxon>Pseudomonadati</taxon>
        <taxon>Pseudomonadota</taxon>
        <taxon>Betaproteobacteria</taxon>
        <taxon>Burkholderiales</taxon>
        <taxon>Comamonadaceae</taxon>
        <taxon>Caenimonas</taxon>
    </lineage>
</organism>
<evidence type="ECO:0000313" key="3">
    <source>
        <dbReference type="EMBL" id="MRD49713.1"/>
    </source>
</evidence>
<evidence type="ECO:0000313" key="4">
    <source>
        <dbReference type="Proteomes" id="UP000487350"/>
    </source>
</evidence>